<dbReference type="PANTHER" id="PTHR40278:SF2">
    <property type="entry name" value="TYPE IV PILUS INNER MEMBRANE COMPONENT PILN"/>
    <property type="match status" value="1"/>
</dbReference>
<evidence type="ECO:0000256" key="3">
    <source>
        <dbReference type="SAM" id="Phobius"/>
    </source>
</evidence>
<feature type="transmembrane region" description="Helical" evidence="3">
    <location>
        <begin position="21"/>
        <end position="43"/>
    </location>
</feature>
<dbReference type="Pfam" id="PF05137">
    <property type="entry name" value="PilN"/>
    <property type="match status" value="1"/>
</dbReference>
<evidence type="ECO:0000313" key="4">
    <source>
        <dbReference type="EMBL" id="MDN3575739.1"/>
    </source>
</evidence>
<reference evidence="4" key="2">
    <citation type="submission" date="2023-06" db="EMBL/GenBank/DDBJ databases">
        <authorList>
            <person name="Lucena T."/>
            <person name="Sun Q."/>
        </authorList>
    </citation>
    <scope>NUCLEOTIDE SEQUENCE</scope>
    <source>
        <strain evidence="4">CECT 7703</strain>
    </source>
</reference>
<keyword evidence="3" id="KW-1133">Transmembrane helix</keyword>
<gene>
    <name evidence="4" type="ORF">QWZ03_03010</name>
</gene>
<accession>A0ABT8B0I0</accession>
<keyword evidence="3" id="KW-0812">Transmembrane</keyword>
<dbReference type="InterPro" id="IPR007813">
    <property type="entry name" value="PilN"/>
</dbReference>
<evidence type="ECO:0000256" key="2">
    <source>
        <dbReference type="SAM" id="MobiDB-lite"/>
    </source>
</evidence>
<evidence type="ECO:0000313" key="5">
    <source>
        <dbReference type="Proteomes" id="UP001180081"/>
    </source>
</evidence>
<dbReference type="EMBL" id="JAUFPU010000003">
    <property type="protein sequence ID" value="MDN3575739.1"/>
    <property type="molecule type" value="Genomic_DNA"/>
</dbReference>
<evidence type="ECO:0000256" key="1">
    <source>
        <dbReference type="SAM" id="Coils"/>
    </source>
</evidence>
<keyword evidence="5" id="KW-1185">Reference proteome</keyword>
<keyword evidence="1" id="KW-0175">Coiled coil</keyword>
<sequence>MIRINLLPHREQKRKARVRRFTVLSAMSVLAGGAIVVFAYLFIGAQISNQEERNAFLTAKNAELDKQIAEIETLKKERQQLLDRKKVVERLQSNRGEAVQMLDQLARQVPEGIFLKEIKQTNDQLLLIGYAQSSARVSTLMRSLEDSFIFEQPNLIEIKATNVGGQRVNEFSLNVKVTREKDEADEKAKANKKEAPKP</sequence>
<reference evidence="4" key="1">
    <citation type="journal article" date="2014" name="Int. J. Syst. Evol. Microbiol.">
        <title>Complete genome of a new Firmicutes species belonging to the dominant human colonic microbiota ('Ruminococcus bicirculans') reveals two chromosomes and a selective capacity to utilize plant glucans.</title>
        <authorList>
            <consortium name="NISC Comparative Sequencing Program"/>
            <person name="Wegmann U."/>
            <person name="Louis P."/>
            <person name="Goesmann A."/>
            <person name="Henrissat B."/>
            <person name="Duncan S.H."/>
            <person name="Flint H.J."/>
        </authorList>
    </citation>
    <scope>NUCLEOTIDE SEQUENCE</scope>
    <source>
        <strain evidence="4">CECT 7703</strain>
    </source>
</reference>
<protein>
    <submittedName>
        <fullName evidence="4">PilN domain-containing protein</fullName>
    </submittedName>
</protein>
<proteinExistence type="predicted"/>
<comment type="caution">
    <text evidence="4">The sequence shown here is derived from an EMBL/GenBank/DDBJ whole genome shotgun (WGS) entry which is preliminary data.</text>
</comment>
<name>A0ABT8B0I0_9NEIS</name>
<keyword evidence="3" id="KW-0472">Membrane</keyword>
<dbReference type="InterPro" id="IPR052534">
    <property type="entry name" value="Extracell_DNA_Util/SecSys_Comp"/>
</dbReference>
<organism evidence="4 5">
    <name type="scientific">Chitinimonas viridis</name>
    <dbReference type="NCBI Taxonomy" id="664880"/>
    <lineage>
        <taxon>Bacteria</taxon>
        <taxon>Pseudomonadati</taxon>
        <taxon>Pseudomonadota</taxon>
        <taxon>Betaproteobacteria</taxon>
        <taxon>Neisseriales</taxon>
        <taxon>Chitinibacteraceae</taxon>
        <taxon>Chitinimonas</taxon>
    </lineage>
</organism>
<dbReference type="PANTHER" id="PTHR40278">
    <property type="entry name" value="DNA UTILIZATION PROTEIN HOFN"/>
    <property type="match status" value="1"/>
</dbReference>
<feature type="region of interest" description="Disordered" evidence="2">
    <location>
        <begin position="179"/>
        <end position="198"/>
    </location>
</feature>
<feature type="coiled-coil region" evidence="1">
    <location>
        <begin position="47"/>
        <end position="108"/>
    </location>
</feature>
<dbReference type="Proteomes" id="UP001180081">
    <property type="component" value="Unassembled WGS sequence"/>
</dbReference>
<dbReference type="RefSeq" id="WP_290331388.1">
    <property type="nucleotide sequence ID" value="NZ_JAUFPU010000003.1"/>
</dbReference>